<organism evidence="1 2">
    <name type="scientific">Collinsella ihumii</name>
    <dbReference type="NCBI Taxonomy" id="1720204"/>
    <lineage>
        <taxon>Bacteria</taxon>
        <taxon>Bacillati</taxon>
        <taxon>Actinomycetota</taxon>
        <taxon>Coriobacteriia</taxon>
        <taxon>Coriobacteriales</taxon>
        <taxon>Coriobacteriaceae</taxon>
        <taxon>Collinsella</taxon>
    </lineage>
</organism>
<accession>A0A921IPH3</accession>
<reference evidence="1" key="1">
    <citation type="journal article" date="2021" name="PeerJ">
        <title>Extensive microbial diversity within the chicken gut microbiome revealed by metagenomics and culture.</title>
        <authorList>
            <person name="Gilroy R."/>
            <person name="Ravi A."/>
            <person name="Getino M."/>
            <person name="Pursley I."/>
            <person name="Horton D.L."/>
            <person name="Alikhan N.F."/>
            <person name="Baker D."/>
            <person name="Gharbi K."/>
            <person name="Hall N."/>
            <person name="Watson M."/>
            <person name="Adriaenssens E.M."/>
            <person name="Foster-Nyarko E."/>
            <person name="Jarju S."/>
            <person name="Secka A."/>
            <person name="Antonio M."/>
            <person name="Oren A."/>
            <person name="Chaudhuri R.R."/>
            <person name="La Ragione R."/>
            <person name="Hildebrand F."/>
            <person name="Pallen M.J."/>
        </authorList>
    </citation>
    <scope>NUCLEOTIDE SEQUENCE</scope>
    <source>
        <strain evidence="1">ChiGjej2B2-7701</strain>
    </source>
</reference>
<reference evidence="1" key="2">
    <citation type="submission" date="2021-09" db="EMBL/GenBank/DDBJ databases">
        <authorList>
            <person name="Gilroy R."/>
        </authorList>
    </citation>
    <scope>NUCLEOTIDE SEQUENCE</scope>
    <source>
        <strain evidence="1">ChiGjej2B2-7701</strain>
    </source>
</reference>
<evidence type="ECO:0000313" key="1">
    <source>
        <dbReference type="EMBL" id="HJG30707.1"/>
    </source>
</evidence>
<sequence>MGQNPATKYTEEFRREIKGFEEPRSVYESGPTGFALCRQLRALGVDCVVGAVSRMRKPAAERRRKNDRRDAAFLARLLATRNVVEVWVCFVKSCFRKRASVFFGSRHEDFSGLGTGTPLAS</sequence>
<proteinExistence type="predicted"/>
<dbReference type="EMBL" id="DYVF01000033">
    <property type="protein sequence ID" value="HJG30707.1"/>
    <property type="molecule type" value="Genomic_DNA"/>
</dbReference>
<protein>
    <recommendedName>
        <fullName evidence="3">Transposase</fullName>
    </recommendedName>
</protein>
<dbReference type="Proteomes" id="UP000746751">
    <property type="component" value="Unassembled WGS sequence"/>
</dbReference>
<dbReference type="AlphaFoldDB" id="A0A921IPH3"/>
<gene>
    <name evidence="1" type="ORF">K8U80_04855</name>
</gene>
<evidence type="ECO:0000313" key="2">
    <source>
        <dbReference type="Proteomes" id="UP000746751"/>
    </source>
</evidence>
<comment type="caution">
    <text evidence="1">The sequence shown here is derived from an EMBL/GenBank/DDBJ whole genome shotgun (WGS) entry which is preliminary data.</text>
</comment>
<name>A0A921IPH3_9ACTN</name>
<evidence type="ECO:0008006" key="3">
    <source>
        <dbReference type="Google" id="ProtNLM"/>
    </source>
</evidence>